<proteinExistence type="predicted"/>
<dbReference type="EMBL" id="KU998253">
    <property type="protein sequence ID" value="ANA87366.1"/>
    <property type="molecule type" value="Genomic_DNA"/>
</dbReference>
<gene>
    <name evidence="1" type="primary">19</name>
    <name evidence="1" type="ORF">PBI_ORCHID_19</name>
</gene>
<name>A0A160DGV7_9CAUD</name>
<protein>
    <submittedName>
        <fullName evidence="1">Uncharacterized protein</fullName>
    </submittedName>
</protein>
<accession>A0A160DGV7</accession>
<dbReference type="GeneID" id="28800362"/>
<dbReference type="Proteomes" id="UP000204112">
    <property type="component" value="Segment"/>
</dbReference>
<organism evidence="1 2">
    <name type="scientific">Gordonia phage Orchid</name>
    <dbReference type="NCBI Taxonomy" id="1838075"/>
    <lineage>
        <taxon>Viruses</taxon>
        <taxon>Duplodnaviria</taxon>
        <taxon>Heunggongvirae</taxon>
        <taxon>Uroviricota</taxon>
        <taxon>Caudoviricetes</taxon>
        <taxon>Orchidvirus</taxon>
        <taxon>Orchidvirus orchid</taxon>
    </lineage>
</organism>
<sequence>MNPNDAIDFNKPHFPGNVVNLIAAAMEFIAPDQGDPVNDPENFIEGARVFKRPLQITDGSISIGVSPRMWTPDESSLEMGFGRSPVEPTRQSYTIEIQALVISADEEEGIATHSVLSSMIRHMLYRDQALALALPQLEVTHAGFGSPVRETLKKWNISRQVFMNTEYNNQFAFLSTVDFHAETTLQ</sequence>
<keyword evidence="2" id="KW-1185">Reference proteome</keyword>
<dbReference type="RefSeq" id="YP_009274246.1">
    <property type="nucleotide sequence ID" value="NC_030915.1"/>
</dbReference>
<dbReference type="OrthoDB" id="12832at10239"/>
<dbReference type="KEGG" id="vg:28800362"/>
<evidence type="ECO:0000313" key="1">
    <source>
        <dbReference type="EMBL" id="ANA87366.1"/>
    </source>
</evidence>
<reference evidence="2" key="1">
    <citation type="submission" date="2016-03" db="EMBL/GenBank/DDBJ databases">
        <authorList>
            <person name="Ploux O."/>
        </authorList>
    </citation>
    <scope>NUCLEOTIDE SEQUENCE [LARGE SCALE GENOMIC DNA]</scope>
</reference>
<evidence type="ECO:0000313" key="2">
    <source>
        <dbReference type="Proteomes" id="UP000204112"/>
    </source>
</evidence>